<evidence type="ECO:0000256" key="1">
    <source>
        <dbReference type="SAM" id="Coils"/>
    </source>
</evidence>
<gene>
    <name evidence="2" type="ORF">NCU05179</name>
</gene>
<keyword evidence="3" id="KW-1185">Reference proteome</keyword>
<dbReference type="HOGENOM" id="CLU_395391_0_0_1"/>
<dbReference type="Proteomes" id="UP000001805">
    <property type="component" value="Chromosome 4, Linkage Group IV"/>
</dbReference>
<organism evidence="2 3">
    <name type="scientific">Neurospora crassa (strain ATCC 24698 / 74-OR23-1A / CBS 708.71 / DSM 1257 / FGSC 987)</name>
    <dbReference type="NCBI Taxonomy" id="367110"/>
    <lineage>
        <taxon>Eukaryota</taxon>
        <taxon>Fungi</taxon>
        <taxon>Dikarya</taxon>
        <taxon>Ascomycota</taxon>
        <taxon>Pezizomycotina</taxon>
        <taxon>Sordariomycetes</taxon>
        <taxon>Sordariomycetidae</taxon>
        <taxon>Sordariales</taxon>
        <taxon>Sordariaceae</taxon>
        <taxon>Neurospora</taxon>
    </lineage>
</organism>
<accession>Q7S8E6</accession>
<evidence type="ECO:0000313" key="2">
    <source>
        <dbReference type="EMBL" id="EAA32606.2"/>
    </source>
</evidence>
<feature type="coiled-coil region" evidence="1">
    <location>
        <begin position="478"/>
        <end position="550"/>
    </location>
</feature>
<dbReference type="STRING" id="367110.Q7S8E6"/>
<dbReference type="KEGG" id="ncr:NCU05179"/>
<dbReference type="PaxDb" id="5141-EFNCRP00000005058"/>
<evidence type="ECO:0000313" key="3">
    <source>
        <dbReference type="Proteomes" id="UP000001805"/>
    </source>
</evidence>
<dbReference type="InParanoid" id="Q7S8E6"/>
<reference evidence="2 3" key="1">
    <citation type="journal article" date="2003" name="Nature">
        <title>The genome sequence of the filamentous fungus Neurospora crassa.</title>
        <authorList>
            <person name="Galagan J.E."/>
            <person name="Calvo S.E."/>
            <person name="Borkovich K.A."/>
            <person name="Selker E.U."/>
            <person name="Read N.D."/>
            <person name="Jaffe D."/>
            <person name="FitzHugh W."/>
            <person name="Ma L.J."/>
            <person name="Smirnov S."/>
            <person name="Purcell S."/>
            <person name="Rehman B."/>
            <person name="Elkins T."/>
            <person name="Engels R."/>
            <person name="Wang S."/>
            <person name="Nielsen C.B."/>
            <person name="Butler J."/>
            <person name="Endrizzi M."/>
            <person name="Qui D."/>
            <person name="Ianakiev P."/>
            <person name="Bell-Pedersen D."/>
            <person name="Nelson M.A."/>
            <person name="Werner-Washburne M."/>
            <person name="Selitrennikoff C.P."/>
            <person name="Kinsey J.A."/>
            <person name="Braun E.L."/>
            <person name="Zelter A."/>
            <person name="Schulte U."/>
            <person name="Kothe G.O."/>
            <person name="Jedd G."/>
            <person name="Mewes W."/>
            <person name="Staben C."/>
            <person name="Marcotte E."/>
            <person name="Greenberg D."/>
            <person name="Roy A."/>
            <person name="Foley K."/>
            <person name="Naylor J."/>
            <person name="Stange-Thomann N."/>
            <person name="Barrett R."/>
            <person name="Gnerre S."/>
            <person name="Kamal M."/>
            <person name="Kamvysselis M."/>
            <person name="Mauceli E."/>
            <person name="Bielke C."/>
            <person name="Rudd S."/>
            <person name="Frishman D."/>
            <person name="Krystofova S."/>
            <person name="Rasmussen C."/>
            <person name="Metzenberg R.L."/>
            <person name="Perkins D.D."/>
            <person name="Kroken S."/>
            <person name="Cogoni C."/>
            <person name="Macino G."/>
            <person name="Catcheside D."/>
            <person name="Li W."/>
            <person name="Pratt R.J."/>
            <person name="Osmani S.A."/>
            <person name="DeSouza C.P."/>
            <person name="Glass L."/>
            <person name="Orbach M.J."/>
            <person name="Berglund J.A."/>
            <person name="Voelker R."/>
            <person name="Yarden O."/>
            <person name="Plamann M."/>
            <person name="Seiler S."/>
            <person name="Dunlap J."/>
            <person name="Radford A."/>
            <person name="Aramayo R."/>
            <person name="Natvig D.O."/>
            <person name="Alex L.A."/>
            <person name="Mannhaupt G."/>
            <person name="Ebbole D.J."/>
            <person name="Freitag M."/>
            <person name="Paulsen I."/>
            <person name="Sachs M.S."/>
            <person name="Lander E.S."/>
            <person name="Nusbaum C."/>
            <person name="Birren B."/>
        </authorList>
    </citation>
    <scope>NUCLEOTIDE SEQUENCE [LARGE SCALE GENOMIC DNA]</scope>
    <source>
        <strain evidence="3">ATCC 24698 / 74-OR23-1A / CBS 708.71 / DSM 1257 / FGSC 987</strain>
    </source>
</reference>
<keyword evidence="1" id="KW-0175">Coiled coil</keyword>
<dbReference type="GeneID" id="3877990"/>
<dbReference type="EMBL" id="CM002239">
    <property type="protein sequence ID" value="EAA32606.2"/>
    <property type="molecule type" value="Genomic_DNA"/>
</dbReference>
<dbReference type="AlphaFoldDB" id="Q7S8E6"/>
<dbReference type="Gene3D" id="1.10.287.1490">
    <property type="match status" value="1"/>
</dbReference>
<sequence length="697" mass="79003">MPVDTSLHRLGVMATKDLSAVVKKATEVVQSGRATVDGIEQCWNDFCTEQKVDDNVVLDTKETRRILSQAAKVQSTVDRFDNYTKQAHRETKHRMETITNNVEIETIAITPEEAKFAVTLFDMGLADGIIQKVIDKDTETRIKRHLNGQATGQVDTQQDVFNEIREANEEITKLKTELQKSVTDNTRLKTEVKETQEQLKQAETKATSQVRKLEQRIEVLQSEQSDSSLRDTISRLEEEKLLLDKELKILQAQRMTDKQTLQNSWDTRDKTLNQCKEVMNENKSRVHKIKDWCKRVFQQDIDLLTSQKEDLKSELEGVKSQVSQLEKAHAEKVQGLDSQLSLSKRRLRNLEKDLEKKTTELSASEERVSSLQQQLEDVQTANVKTVQRLEEDLSASKECVHGLEKSLEEAQASLQADLQVIEEETKKLSALEAQLATSEGRVHGLEKSLEEAQLAVSERVGNLEKDLEKAQATSLTNLQGAEARIKELSASKERISELGKQLQEAQTASQELRDMVKAKEEQIKTQSENAEKLQKDLDEASADAREYRRQSFELQGRVEDLIVENRALQSENDEQGRSMIDMDEAATMMQNDKTHLHAQLSNLCAQVNAARNFKAEADQAQQEVGDLVSQVSGLTGALTKVNQGDRLVTTEDLDPSLRRLQDQAQKLTILYYELHTNVEHCVAFLNDYTGYRLTIDS</sequence>
<feature type="coiled-coil region" evidence="1">
    <location>
        <begin position="294"/>
        <end position="448"/>
    </location>
</feature>
<proteinExistence type="predicted"/>
<feature type="coiled-coil region" evidence="1">
    <location>
        <begin position="157"/>
        <end position="253"/>
    </location>
</feature>
<name>Q7S8E6_NEUCR</name>
<dbReference type="OrthoDB" id="3549872at2759"/>
<dbReference type="VEuPathDB" id="FungiDB:NCU05179"/>
<dbReference type="PANTHER" id="PTHR45615">
    <property type="entry name" value="MYOSIN HEAVY CHAIN, NON-MUSCLE"/>
    <property type="match status" value="1"/>
</dbReference>
<dbReference type="SMR" id="Q7S8E6"/>
<dbReference type="PANTHER" id="PTHR45615:SF80">
    <property type="entry name" value="GRIP DOMAIN-CONTAINING PROTEIN"/>
    <property type="match status" value="1"/>
</dbReference>
<protein>
    <submittedName>
        <fullName evidence="2">Uncharacterized protein</fullName>
    </submittedName>
</protein>
<dbReference type="RefSeq" id="XP_961842.2">
    <property type="nucleotide sequence ID" value="XM_956749.2"/>
</dbReference>